<evidence type="ECO:0000313" key="3">
    <source>
        <dbReference type="EMBL" id="PJE75758.1"/>
    </source>
</evidence>
<dbReference type="Gene3D" id="1.10.3660.10">
    <property type="entry name" value="6-phosphogluconate dehydrogenase C-terminal like domain"/>
    <property type="match status" value="1"/>
</dbReference>
<protein>
    <recommendedName>
        <fullName evidence="2">Prephenate/arogenate dehydrogenase domain-containing protein</fullName>
    </recommendedName>
</protein>
<reference evidence="3 4" key="1">
    <citation type="submission" date="2017-09" db="EMBL/GenBank/DDBJ databases">
        <title>Depth-based differentiation of microbial function through sediment-hosted aquifers and enrichment of novel symbionts in the deep terrestrial subsurface.</title>
        <authorList>
            <person name="Probst A.J."/>
            <person name="Ladd B."/>
            <person name="Jarett J.K."/>
            <person name="Geller-Mcgrath D.E."/>
            <person name="Sieber C.M."/>
            <person name="Emerson J.B."/>
            <person name="Anantharaman K."/>
            <person name="Thomas B.C."/>
            <person name="Malmstrom R."/>
            <person name="Stieglmeier M."/>
            <person name="Klingl A."/>
            <person name="Woyke T."/>
            <person name="Ryan C.M."/>
            <person name="Banfield J.F."/>
        </authorList>
    </citation>
    <scope>NUCLEOTIDE SEQUENCE [LARGE SCALE GENOMIC DNA]</scope>
    <source>
        <strain evidence="3">CG10_big_fil_rev_8_21_14_0_10_48_11</strain>
    </source>
</reference>
<proteinExistence type="predicted"/>
<dbReference type="GO" id="GO:0008977">
    <property type="term" value="F:prephenate dehydrogenase (NAD+) activity"/>
    <property type="evidence" value="ECO:0007669"/>
    <property type="project" value="InterPro"/>
</dbReference>
<gene>
    <name evidence="3" type="ORF">COV04_03285</name>
</gene>
<dbReference type="SUPFAM" id="SSF51735">
    <property type="entry name" value="NAD(P)-binding Rossmann-fold domains"/>
    <property type="match status" value="1"/>
</dbReference>
<dbReference type="PANTHER" id="PTHR21363:SF0">
    <property type="entry name" value="PREPHENATE DEHYDROGENASE [NADP(+)]"/>
    <property type="match status" value="1"/>
</dbReference>
<dbReference type="Proteomes" id="UP000231152">
    <property type="component" value="Unassembled WGS sequence"/>
</dbReference>
<dbReference type="Pfam" id="PF02153">
    <property type="entry name" value="PDH_N"/>
    <property type="match status" value="1"/>
</dbReference>
<sequence>MNSVWVGIIGIAGLCGRWFERVFYEFGCIVDGSDPQFDSSITQRNREVVENADVVIFAVPPHLLPDIVRSVVEVSRADQLWIDCSCLQSEPVRAVLESRAEVVGLHPMCAPTKRLWEGQTVIVCQARLRQWRTWFEDFMKKTGAHSKVSTPEEQDKNMVIIEGLIHANVLIMAGLLRRLKVNVTDVMEHMSPIYKLSFSFLGRILR</sequence>
<name>A0A2M8LEA3_9BACT</name>
<accession>A0A2M8LEA3</accession>
<dbReference type="InterPro" id="IPR050812">
    <property type="entry name" value="Preph/Arog_dehydrog"/>
</dbReference>
<dbReference type="InterPro" id="IPR008927">
    <property type="entry name" value="6-PGluconate_DH-like_C_sf"/>
</dbReference>
<dbReference type="GO" id="GO:0004665">
    <property type="term" value="F:prephenate dehydrogenase (NADP+) activity"/>
    <property type="evidence" value="ECO:0007669"/>
    <property type="project" value="InterPro"/>
</dbReference>
<dbReference type="PROSITE" id="PS51176">
    <property type="entry name" value="PDH_ADH"/>
    <property type="match status" value="1"/>
</dbReference>
<dbReference type="GO" id="GO:0006571">
    <property type="term" value="P:tyrosine biosynthetic process"/>
    <property type="evidence" value="ECO:0007669"/>
    <property type="project" value="InterPro"/>
</dbReference>
<dbReference type="PANTHER" id="PTHR21363">
    <property type="entry name" value="PREPHENATE DEHYDROGENASE"/>
    <property type="match status" value="1"/>
</dbReference>
<organism evidence="3 4">
    <name type="scientific">Candidatus Uhrbacteria bacterium CG10_big_fil_rev_8_21_14_0_10_48_11</name>
    <dbReference type="NCBI Taxonomy" id="1975037"/>
    <lineage>
        <taxon>Bacteria</taxon>
        <taxon>Candidatus Uhriibacteriota</taxon>
    </lineage>
</organism>
<dbReference type="EMBL" id="PFET01000010">
    <property type="protein sequence ID" value="PJE75758.1"/>
    <property type="molecule type" value="Genomic_DNA"/>
</dbReference>
<dbReference type="InterPro" id="IPR046826">
    <property type="entry name" value="PDH_N"/>
</dbReference>
<evidence type="ECO:0000256" key="1">
    <source>
        <dbReference type="ARBA" id="ARBA00023002"/>
    </source>
</evidence>
<dbReference type="InterPro" id="IPR036291">
    <property type="entry name" value="NAD(P)-bd_dom_sf"/>
</dbReference>
<dbReference type="InterPro" id="IPR003099">
    <property type="entry name" value="Prephen_DH"/>
</dbReference>
<dbReference type="AlphaFoldDB" id="A0A2M8LEA3"/>
<feature type="domain" description="Prephenate/arogenate dehydrogenase" evidence="2">
    <location>
        <begin position="4"/>
        <end position="206"/>
    </location>
</feature>
<evidence type="ECO:0000313" key="4">
    <source>
        <dbReference type="Proteomes" id="UP000231152"/>
    </source>
</evidence>
<dbReference type="GO" id="GO:0070403">
    <property type="term" value="F:NAD+ binding"/>
    <property type="evidence" value="ECO:0007669"/>
    <property type="project" value="InterPro"/>
</dbReference>
<keyword evidence="1" id="KW-0560">Oxidoreductase</keyword>
<comment type="caution">
    <text evidence="3">The sequence shown here is derived from an EMBL/GenBank/DDBJ whole genome shotgun (WGS) entry which is preliminary data.</text>
</comment>
<dbReference type="SUPFAM" id="SSF48179">
    <property type="entry name" value="6-phosphogluconate dehydrogenase C-terminal domain-like"/>
    <property type="match status" value="1"/>
</dbReference>
<dbReference type="Gene3D" id="3.40.50.720">
    <property type="entry name" value="NAD(P)-binding Rossmann-like Domain"/>
    <property type="match status" value="1"/>
</dbReference>
<evidence type="ECO:0000259" key="2">
    <source>
        <dbReference type="PROSITE" id="PS51176"/>
    </source>
</evidence>